<sequence>MDCLYMQDTKYVFVLPMECHNLPLNSPPSNLHEIHGDDSGDNLDVADKMFHS</sequence>
<reference evidence="1" key="1">
    <citation type="submission" date="2014-12" db="EMBL/GenBank/DDBJ databases">
        <title>Insight into the proteome of Arion vulgaris.</title>
        <authorList>
            <person name="Aradska J."/>
            <person name="Bulat T."/>
            <person name="Smidak R."/>
            <person name="Sarate P."/>
            <person name="Gangsoo J."/>
            <person name="Sialana F."/>
            <person name="Bilban M."/>
            <person name="Lubec G."/>
        </authorList>
    </citation>
    <scope>NUCLEOTIDE SEQUENCE</scope>
    <source>
        <tissue evidence="1">Skin</tissue>
    </source>
</reference>
<name>A0A0B7BVW9_9EUPU</name>
<proteinExistence type="predicted"/>
<organism evidence="1">
    <name type="scientific">Arion vulgaris</name>
    <dbReference type="NCBI Taxonomy" id="1028688"/>
    <lineage>
        <taxon>Eukaryota</taxon>
        <taxon>Metazoa</taxon>
        <taxon>Spiralia</taxon>
        <taxon>Lophotrochozoa</taxon>
        <taxon>Mollusca</taxon>
        <taxon>Gastropoda</taxon>
        <taxon>Heterobranchia</taxon>
        <taxon>Euthyneura</taxon>
        <taxon>Panpulmonata</taxon>
        <taxon>Eupulmonata</taxon>
        <taxon>Stylommatophora</taxon>
        <taxon>Helicina</taxon>
        <taxon>Arionoidea</taxon>
        <taxon>Arionidae</taxon>
        <taxon>Arion</taxon>
    </lineage>
</organism>
<protein>
    <submittedName>
        <fullName evidence="1">Uncharacterized protein</fullName>
    </submittedName>
</protein>
<dbReference type="AlphaFoldDB" id="A0A0B7BVW9"/>
<accession>A0A0B7BVW9</accession>
<gene>
    <name evidence="1" type="primary">ORF214858</name>
</gene>
<dbReference type="EMBL" id="HACG01050293">
    <property type="protein sequence ID" value="CEK97158.1"/>
    <property type="molecule type" value="Transcribed_RNA"/>
</dbReference>
<evidence type="ECO:0000313" key="1">
    <source>
        <dbReference type="EMBL" id="CEK97158.1"/>
    </source>
</evidence>